<dbReference type="Pfam" id="PF13527">
    <property type="entry name" value="Acetyltransf_9"/>
    <property type="match status" value="1"/>
</dbReference>
<proteinExistence type="predicted"/>
<dbReference type="InterPro" id="IPR016181">
    <property type="entry name" value="Acyl_CoA_acyltransferase"/>
</dbReference>
<dbReference type="CDD" id="cd04301">
    <property type="entry name" value="NAT_SF"/>
    <property type="match status" value="1"/>
</dbReference>
<name>A0A934JV85_9BACT</name>
<dbReference type="GO" id="GO:0034069">
    <property type="term" value="F:aminoglycoside N-acetyltransferase activity"/>
    <property type="evidence" value="ECO:0007669"/>
    <property type="project" value="TreeGrafter"/>
</dbReference>
<evidence type="ECO:0000313" key="2">
    <source>
        <dbReference type="EMBL" id="MBJ7596381.1"/>
    </source>
</evidence>
<feature type="domain" description="N-acetyltransferase" evidence="1">
    <location>
        <begin position="1"/>
        <end position="138"/>
    </location>
</feature>
<dbReference type="PANTHER" id="PTHR37817:SF1">
    <property type="entry name" value="N-ACETYLTRANSFERASE EIS"/>
    <property type="match status" value="1"/>
</dbReference>
<dbReference type="PROSITE" id="PS51186">
    <property type="entry name" value="GNAT"/>
    <property type="match status" value="1"/>
</dbReference>
<dbReference type="GO" id="GO:0030649">
    <property type="term" value="P:aminoglycoside antibiotic catabolic process"/>
    <property type="evidence" value="ECO:0007669"/>
    <property type="project" value="TreeGrafter"/>
</dbReference>
<accession>A0A934JV85</accession>
<comment type="caution">
    <text evidence="2">The sequence shown here is derived from an EMBL/GenBank/DDBJ whole genome shotgun (WGS) entry which is preliminary data.</text>
</comment>
<dbReference type="Proteomes" id="UP000606991">
    <property type="component" value="Unassembled WGS sequence"/>
</dbReference>
<dbReference type="PANTHER" id="PTHR37817">
    <property type="entry name" value="N-ACETYLTRANSFERASE EIS"/>
    <property type="match status" value="1"/>
</dbReference>
<dbReference type="InterPro" id="IPR051554">
    <property type="entry name" value="Acetyltransferase_Eis"/>
</dbReference>
<organism evidence="2 3">
    <name type="scientific">Candidatus Aeolococcus gillhamiae</name>
    <dbReference type="NCBI Taxonomy" id="3127015"/>
    <lineage>
        <taxon>Bacteria</taxon>
        <taxon>Bacillati</taxon>
        <taxon>Candidatus Dormiibacterota</taxon>
        <taxon>Candidatus Dormibacteria</taxon>
        <taxon>Candidatus Aeolococcales</taxon>
        <taxon>Candidatus Aeolococcaceae</taxon>
        <taxon>Candidatus Aeolococcus</taxon>
    </lineage>
</organism>
<reference evidence="2 3" key="1">
    <citation type="submission" date="2020-10" db="EMBL/GenBank/DDBJ databases">
        <title>Ca. Dormibacterota MAGs.</title>
        <authorList>
            <person name="Montgomery K."/>
        </authorList>
    </citation>
    <scope>NUCLEOTIDE SEQUENCE [LARGE SCALE GENOMIC DNA]</scope>
    <source>
        <strain evidence="2">SC8812_S17_18</strain>
    </source>
</reference>
<gene>
    <name evidence="2" type="ORF">JF886_16250</name>
</gene>
<dbReference type="InterPro" id="IPR000182">
    <property type="entry name" value="GNAT_dom"/>
</dbReference>
<protein>
    <submittedName>
        <fullName evidence="2">GNAT family N-acetyltransferase</fullName>
    </submittedName>
</protein>
<dbReference type="Gene3D" id="3.40.630.30">
    <property type="match status" value="2"/>
</dbReference>
<evidence type="ECO:0000259" key="1">
    <source>
        <dbReference type="PROSITE" id="PS51186"/>
    </source>
</evidence>
<dbReference type="AlphaFoldDB" id="A0A934JV85"/>
<dbReference type="SUPFAM" id="SSF55729">
    <property type="entry name" value="Acyl-CoA N-acyltransferases (Nat)"/>
    <property type="match status" value="1"/>
</dbReference>
<sequence length="268" mass="29395">MRGLAVFCAEAYAEDASYFERRWEHDPASDSFSAVLEERGSVVAHLHVFARSVFLRRDAAPHPCACIGNVAVGRAHRGRRLSTQLLQECLADCRASGFTLSLLHTHVPTVYERAGYRTLPVHEVAPTGASTVPWSEIEIDSRLQELYRREHGGRPGTVARDAAWWEARERWLGAEGWRTMGVAGVDGYCCMRDTGDGGQVDEAVGACVRLVRQSPPGRGSWRIRLPLGRREDAAGPDGAVRMGLALDPGVDLSPLASEGAVSWRTDEF</sequence>
<dbReference type="EMBL" id="JAEKNS010000159">
    <property type="protein sequence ID" value="MBJ7596381.1"/>
    <property type="molecule type" value="Genomic_DNA"/>
</dbReference>
<evidence type="ECO:0000313" key="3">
    <source>
        <dbReference type="Proteomes" id="UP000606991"/>
    </source>
</evidence>